<keyword evidence="2" id="KW-1185">Reference proteome</keyword>
<accession>A0A9N9EZG7</accession>
<evidence type="ECO:0000313" key="2">
    <source>
        <dbReference type="Proteomes" id="UP000789375"/>
    </source>
</evidence>
<sequence length="67" mass="7349">MRFSLSYSEIMIVDQLEVLLESDLTTLSIVVWGVHPWKGYGLGSVVDMSPNLRTFFCGGINGAQIVG</sequence>
<name>A0A9N9EZG7_FUNMO</name>
<comment type="caution">
    <text evidence="1">The sequence shown here is derived from an EMBL/GenBank/DDBJ whole genome shotgun (WGS) entry which is preliminary data.</text>
</comment>
<gene>
    <name evidence="1" type="ORF">FMOSSE_LOCUS3882</name>
</gene>
<protein>
    <submittedName>
        <fullName evidence="1">15798_t:CDS:1</fullName>
    </submittedName>
</protein>
<evidence type="ECO:0000313" key="1">
    <source>
        <dbReference type="EMBL" id="CAG8497961.1"/>
    </source>
</evidence>
<reference evidence="1" key="1">
    <citation type="submission" date="2021-06" db="EMBL/GenBank/DDBJ databases">
        <authorList>
            <person name="Kallberg Y."/>
            <person name="Tangrot J."/>
            <person name="Rosling A."/>
        </authorList>
    </citation>
    <scope>NUCLEOTIDE SEQUENCE</scope>
    <source>
        <strain evidence="1">87-6 pot B 2015</strain>
    </source>
</reference>
<dbReference type="AlphaFoldDB" id="A0A9N9EZG7"/>
<organism evidence="1 2">
    <name type="scientific">Funneliformis mosseae</name>
    <name type="common">Endomycorrhizal fungus</name>
    <name type="synonym">Glomus mosseae</name>
    <dbReference type="NCBI Taxonomy" id="27381"/>
    <lineage>
        <taxon>Eukaryota</taxon>
        <taxon>Fungi</taxon>
        <taxon>Fungi incertae sedis</taxon>
        <taxon>Mucoromycota</taxon>
        <taxon>Glomeromycotina</taxon>
        <taxon>Glomeromycetes</taxon>
        <taxon>Glomerales</taxon>
        <taxon>Glomeraceae</taxon>
        <taxon>Funneliformis</taxon>
    </lineage>
</organism>
<dbReference type="Proteomes" id="UP000789375">
    <property type="component" value="Unassembled WGS sequence"/>
</dbReference>
<proteinExistence type="predicted"/>
<dbReference type="EMBL" id="CAJVPP010000616">
    <property type="protein sequence ID" value="CAG8497961.1"/>
    <property type="molecule type" value="Genomic_DNA"/>
</dbReference>